<evidence type="ECO:0008006" key="4">
    <source>
        <dbReference type="Google" id="ProtNLM"/>
    </source>
</evidence>
<evidence type="ECO:0000256" key="1">
    <source>
        <dbReference type="SAM" id="SignalP"/>
    </source>
</evidence>
<dbReference type="AlphaFoldDB" id="A0A6I6IW19"/>
<accession>A0A6I6IW19</accession>
<organism evidence="2 3">
    <name type="scientific">Roseovarius faecimaris</name>
    <dbReference type="NCBI Taxonomy" id="2494550"/>
    <lineage>
        <taxon>Bacteria</taxon>
        <taxon>Pseudomonadati</taxon>
        <taxon>Pseudomonadota</taxon>
        <taxon>Alphaproteobacteria</taxon>
        <taxon>Rhodobacterales</taxon>
        <taxon>Roseobacteraceae</taxon>
        <taxon>Roseovarius</taxon>
    </lineage>
</organism>
<dbReference type="KEGG" id="rom:EI983_16715"/>
<feature type="chain" id="PRO_5026267411" description="C-type lysozyme inhibitor domain-containing protein" evidence="1">
    <location>
        <begin position="23"/>
        <end position="112"/>
    </location>
</feature>
<protein>
    <recommendedName>
        <fullName evidence="4">C-type lysozyme inhibitor domain-containing protein</fullName>
    </recommendedName>
</protein>
<evidence type="ECO:0000313" key="2">
    <source>
        <dbReference type="EMBL" id="QGX99821.1"/>
    </source>
</evidence>
<keyword evidence="3" id="KW-1185">Reference proteome</keyword>
<dbReference type="OrthoDB" id="5243842at2"/>
<gene>
    <name evidence="2" type="ORF">EI983_16715</name>
</gene>
<evidence type="ECO:0000313" key="3">
    <source>
        <dbReference type="Proteomes" id="UP000428330"/>
    </source>
</evidence>
<dbReference type="EMBL" id="CP034348">
    <property type="protein sequence ID" value="QGX99821.1"/>
    <property type="molecule type" value="Genomic_DNA"/>
</dbReference>
<name>A0A6I6IW19_9RHOB</name>
<reference evidence="3" key="1">
    <citation type="submission" date="2018-12" db="EMBL/GenBank/DDBJ databases">
        <title>Complete genome sequence of Roseovarius sp. MME-070.</title>
        <authorList>
            <person name="Nam Y.-D."/>
            <person name="Kang J."/>
            <person name="Chung W.-H."/>
            <person name="Park Y.S."/>
        </authorList>
    </citation>
    <scope>NUCLEOTIDE SEQUENCE [LARGE SCALE GENOMIC DNA]</scope>
    <source>
        <strain evidence="3">MME-070</strain>
    </source>
</reference>
<keyword evidence="1" id="KW-0732">Signal</keyword>
<sequence>MKPYLIGLATCVLLLSPGAALAQDKQICEAKLFGKKARLWVEDGQPVRYQWSNRAALSAQMSGNQITIAASPPATLSNVEMGQNGKGQATITGDWKFKTNTQDNVVFTCRPK</sequence>
<dbReference type="RefSeq" id="WP_157708502.1">
    <property type="nucleotide sequence ID" value="NZ_CP034348.1"/>
</dbReference>
<dbReference type="Proteomes" id="UP000428330">
    <property type="component" value="Chromosome"/>
</dbReference>
<feature type="signal peptide" evidence="1">
    <location>
        <begin position="1"/>
        <end position="22"/>
    </location>
</feature>
<proteinExistence type="predicted"/>